<dbReference type="FunFam" id="3.30.420.10:FF:000045">
    <property type="entry name" value="3'-5' exonuclease DinG"/>
    <property type="match status" value="1"/>
</dbReference>
<dbReference type="InterPro" id="IPR044923">
    <property type="entry name" value="PolC_middle_finger_sf"/>
</dbReference>
<dbReference type="InterPro" id="IPR006308">
    <property type="entry name" value="Pol_III_a_PolC-type_gram_pos"/>
</dbReference>
<dbReference type="CDD" id="cd04484">
    <property type="entry name" value="polC_OBF"/>
    <property type="match status" value="1"/>
</dbReference>
<comment type="caution">
    <text evidence="18">The sequence shown here is derived from an EMBL/GenBank/DDBJ whole genome shotgun (WGS) entry which is preliminary data.</text>
</comment>
<keyword evidence="9 15" id="KW-0378">Hydrolase</keyword>
<dbReference type="InterPro" id="IPR004805">
    <property type="entry name" value="DnaE2/DnaE/PolC"/>
</dbReference>
<feature type="domain" description="Polymerase/histidinol phosphatase N-terminal" evidence="17">
    <location>
        <begin position="324"/>
        <end position="391"/>
    </location>
</feature>
<sequence>MSENYSKLQILLTQIGHGDDTFINQLAGISLDDVEVIPEDRKWIFEFSTDRFLDSTLLARLILDTKNTFSKENINCDLIFRVSQKSGVNELNEYWHLVLALIDHSTPYTNEISRGINFVNTGERVEALLMTQAGIDYFSNIKDLIAQAYLSLGIGIPFVFTIDSEKQAEIQEQFENSQAAEIHESATEVAQAAEPEYHTNILLGNPIPDSTKLLPLDEVNDGDNVVVEGYLFKSDYRETKRGGAILTVEITDYTNSISAKVFSRSKKDNETLKNIPSNLWVKIRGRVAVDDYMGGELSLNINDMQTIEKESDSDPIDENQKHRIELHAHTTMTTLNAVNSASELFAQAAEWNQDALAITDNADVQAFPEASASAKKTGVKAIYGLEANYVEDGEAIAINTNREILKDCQYTIFDIETTGLSAVNDKIIQLSAVKMKNGVVLDTFDQFINPGFPLSEQTINLTGITDDLVKNSRPEAEVLKMFQQFYAGTILAGHNVIKFDYGFVNHALAVHKLPKINTLVIDTLNLARWLYPNFGRYTLDFLSKKFSVNLEHHHRAIDDSTATGMLLHIFLKEAEENYGVVYDEQLNEHTDDHESWRQTRPTHLSILVKNQTGLKNLYKLVSESNINYHYRVSRVPKSLLTKYRNGLLVGSGDIGGNLFDTLAREGIDKAIELADSINYDYIEVQPLENYQPRIESGFIKDRATLEKLIKQYVKLADILELPLVVTGDVHYLTEKDRIYRTILLNSKIARSAAAGETRYTLADLSMKKTQHLLDEFAFLGKEKAYEIVVENSHKINQMIDDVQPLKKGLSTPKIEGSEDILRKKAYARAKEMYGNPLPDLIQKRLDRELNAIIGNGYAVIYVISQRLVDKSNKDGYIVGSRGSVGSSLVATMMGITEVNPLPPHYRSVNGNYTEFVEDANVSSGFDLPEKRNPVDGTILIGDGQNIPFETFLGFKGDKVPDIDLNFSGDYQPIAHNYTKVMFGENNVFRAGTIGTVAEKTAYGMVKNYEEANDVHYRKAEEDRLSNGITGVKRTTGQHAGGIIIIPSDHDVYDFTPIQFPADDTKSNWKTTHLDYHSIHDNVLKMDILGHDDPTLLRALQDMSGIDPKTVPVNDPGVLSLFTSTKALHVTEDEIMSNTGTLGIPEFGTNFVRGMLEQTKPHNFGELLQISGLSHGTNVWNGNADELIKNGQANIGTVIGTRDKIMTDLMSFGLESSDAFQIMEKVRKGKGISPEHMEILKAHPKVPNWYIDSMLKIQYMFPRAHAAAYVMSALRIAFFKVYFPAIYYAAFFSVRAKDKTIDAVGITQGKTKVQALVKSYRSRYNDLNKEESKTLAIYEIANEAWQRGIEFKMVDLYKSEAFDWKIDGNQIILPFVALQGLGDNVAKAIVAARAEHEFISKEDLAKRGSVNKTLIDFMDQNHMLDGMTDANQMDLFAI</sequence>
<dbReference type="InterPro" id="IPR029460">
    <property type="entry name" value="DNAPol_HHH"/>
</dbReference>
<keyword evidence="5 15" id="KW-0808">Transferase</keyword>
<dbReference type="InterPro" id="IPR006054">
    <property type="entry name" value="DnaQ"/>
</dbReference>
<dbReference type="GO" id="GO:0008408">
    <property type="term" value="F:3'-5' exonuclease activity"/>
    <property type="evidence" value="ECO:0007669"/>
    <property type="project" value="UniProtKB-UniRule"/>
</dbReference>
<dbReference type="GO" id="GO:0005737">
    <property type="term" value="C:cytoplasm"/>
    <property type="evidence" value="ECO:0007669"/>
    <property type="project" value="UniProtKB-SubCell"/>
</dbReference>
<evidence type="ECO:0000259" key="16">
    <source>
        <dbReference type="SMART" id="SM00479"/>
    </source>
</evidence>
<dbReference type="Pfam" id="PF07733">
    <property type="entry name" value="DNA_pol3_alpha"/>
    <property type="match status" value="2"/>
</dbReference>
<dbReference type="GO" id="GO:0003677">
    <property type="term" value="F:DNA binding"/>
    <property type="evidence" value="ECO:0007669"/>
    <property type="project" value="UniProtKB-UniRule"/>
</dbReference>
<dbReference type="GO" id="GO:0003887">
    <property type="term" value="F:DNA-directed DNA polymerase activity"/>
    <property type="evidence" value="ECO:0007669"/>
    <property type="project" value="UniProtKB-UniRule"/>
</dbReference>
<evidence type="ECO:0000256" key="5">
    <source>
        <dbReference type="ARBA" id="ARBA00022679"/>
    </source>
</evidence>
<dbReference type="InterPro" id="IPR036397">
    <property type="entry name" value="RNaseH_sf"/>
</dbReference>
<evidence type="ECO:0000256" key="12">
    <source>
        <dbReference type="ARBA" id="ARBA00025611"/>
    </source>
</evidence>
<dbReference type="InterPro" id="IPR004013">
    <property type="entry name" value="PHP_dom"/>
</dbReference>
<dbReference type="Gene3D" id="3.30.1900.20">
    <property type="match status" value="2"/>
</dbReference>
<dbReference type="EC" id="2.7.7.7" evidence="3 15"/>
<evidence type="ECO:0000256" key="13">
    <source>
        <dbReference type="ARBA" id="ARBA00049244"/>
    </source>
</evidence>
<dbReference type="GO" id="GO:0006261">
    <property type="term" value="P:DNA-templated DNA replication"/>
    <property type="evidence" value="ECO:0007669"/>
    <property type="project" value="UniProtKB-UniRule"/>
</dbReference>
<evidence type="ECO:0000256" key="11">
    <source>
        <dbReference type="ARBA" id="ARBA00022932"/>
    </source>
</evidence>
<dbReference type="EMBL" id="MLOK01000037">
    <property type="protein sequence ID" value="OIM21307.1"/>
    <property type="molecule type" value="Genomic_DNA"/>
</dbReference>
<evidence type="ECO:0000256" key="15">
    <source>
        <dbReference type="HAMAP-Rule" id="MF_00356"/>
    </source>
</evidence>
<evidence type="ECO:0000256" key="8">
    <source>
        <dbReference type="ARBA" id="ARBA00022722"/>
    </source>
</evidence>
<comment type="similarity">
    <text evidence="15">Belongs to the DNA polymerase type-C family. PolC subfamily.</text>
</comment>
<keyword evidence="7 15" id="KW-0235">DNA replication</keyword>
<dbReference type="Pfam" id="PF02811">
    <property type="entry name" value="PHP"/>
    <property type="match status" value="1"/>
</dbReference>
<dbReference type="SUPFAM" id="SSF50249">
    <property type="entry name" value="Nucleic acid-binding proteins"/>
    <property type="match status" value="1"/>
</dbReference>
<dbReference type="Gene3D" id="2.40.50.140">
    <property type="entry name" value="Nucleic acid-binding proteins"/>
    <property type="match status" value="1"/>
</dbReference>
<comment type="function">
    <text evidence="12">DNA polymerase III is a complex, multichain enzyme responsible for most of the replicative synthesis in bacteria. This DNA polymerase also exhibits 3' to 5' exonuclease activity. The alpha chain is the DNA polymerase.</text>
</comment>
<evidence type="ECO:0000256" key="2">
    <source>
        <dbReference type="ARBA" id="ARBA00004496"/>
    </source>
</evidence>
<proteinExistence type="inferred from homology"/>
<dbReference type="PANTHER" id="PTHR32294:SF5">
    <property type="entry name" value="DNA POLYMERASE III POLC-TYPE"/>
    <property type="match status" value="1"/>
</dbReference>
<dbReference type="InterPro" id="IPR003141">
    <property type="entry name" value="Pol/His_phosphatase_N"/>
</dbReference>
<name>A0A6N4A258_OENOE</name>
<comment type="catalytic activity">
    <reaction evidence="13 15">
        <text>DNA(n) + a 2'-deoxyribonucleoside 5'-triphosphate = DNA(n+1) + diphosphate</text>
        <dbReference type="Rhea" id="RHEA:22508"/>
        <dbReference type="Rhea" id="RHEA-COMP:17339"/>
        <dbReference type="Rhea" id="RHEA-COMP:17340"/>
        <dbReference type="ChEBI" id="CHEBI:33019"/>
        <dbReference type="ChEBI" id="CHEBI:61560"/>
        <dbReference type="ChEBI" id="CHEBI:173112"/>
        <dbReference type="EC" id="2.7.7.7"/>
    </reaction>
</comment>
<gene>
    <name evidence="15" type="primary">polC</name>
    <name evidence="18" type="ORF">ATX59_04755</name>
</gene>
<evidence type="ECO:0000256" key="1">
    <source>
        <dbReference type="ARBA" id="ARBA00003452"/>
    </source>
</evidence>
<dbReference type="CDD" id="cd06127">
    <property type="entry name" value="DEDDh"/>
    <property type="match status" value="1"/>
</dbReference>
<keyword evidence="10 15" id="KW-0269">Exonuclease</keyword>
<dbReference type="Pfam" id="PF01336">
    <property type="entry name" value="tRNA_anti-codon"/>
    <property type="match status" value="1"/>
</dbReference>
<evidence type="ECO:0000256" key="3">
    <source>
        <dbReference type="ARBA" id="ARBA00012417"/>
    </source>
</evidence>
<dbReference type="InterPro" id="IPR040982">
    <property type="entry name" value="DNA_pol3_finger"/>
</dbReference>
<dbReference type="InterPro" id="IPR012337">
    <property type="entry name" value="RNaseH-like_sf"/>
</dbReference>
<keyword evidence="11 15" id="KW-0239">DNA-directed DNA polymerase</keyword>
<dbReference type="PANTHER" id="PTHR32294">
    <property type="entry name" value="DNA POLYMERASE III SUBUNIT ALPHA"/>
    <property type="match status" value="1"/>
</dbReference>
<dbReference type="RefSeq" id="WP_071419183.1">
    <property type="nucleotide sequence ID" value="NZ_MLKQ01000148.1"/>
</dbReference>
<feature type="domain" description="Exonuclease" evidence="16">
    <location>
        <begin position="409"/>
        <end position="576"/>
    </location>
</feature>
<keyword evidence="4 15" id="KW-0963">Cytoplasm</keyword>
<dbReference type="NCBIfam" id="TIGR01405">
    <property type="entry name" value="polC_Gram_pos"/>
    <property type="match status" value="1"/>
</dbReference>
<evidence type="ECO:0000256" key="7">
    <source>
        <dbReference type="ARBA" id="ARBA00022705"/>
    </source>
</evidence>
<dbReference type="Gene3D" id="6.10.140.1510">
    <property type="match status" value="1"/>
</dbReference>
<dbReference type="Gene3D" id="1.10.150.700">
    <property type="entry name" value="PolC, middle finger domain"/>
    <property type="match status" value="1"/>
</dbReference>
<protein>
    <recommendedName>
        <fullName evidence="14 15">DNA polymerase III PolC-type</fullName>
        <shortName evidence="15">PolIII</shortName>
        <ecNumber evidence="3 15">2.7.7.7</ecNumber>
    </recommendedName>
</protein>
<dbReference type="Pfam" id="PF14579">
    <property type="entry name" value="HHH_6"/>
    <property type="match status" value="1"/>
</dbReference>
<organism evidence="18 19">
    <name type="scientific">Oenococcus oeni</name>
    <name type="common">Leuconostoc oenos</name>
    <dbReference type="NCBI Taxonomy" id="1247"/>
    <lineage>
        <taxon>Bacteria</taxon>
        <taxon>Bacillati</taxon>
        <taxon>Bacillota</taxon>
        <taxon>Bacilli</taxon>
        <taxon>Lactobacillales</taxon>
        <taxon>Lactobacillaceae</taxon>
        <taxon>Oenococcus</taxon>
    </lineage>
</organism>
<keyword evidence="8 15" id="KW-0540">Nuclease</keyword>
<dbReference type="InterPro" id="IPR013520">
    <property type="entry name" value="Ribonucl_H"/>
</dbReference>
<evidence type="ECO:0000313" key="18">
    <source>
        <dbReference type="EMBL" id="OIM21307.1"/>
    </source>
</evidence>
<keyword evidence="6 15" id="KW-0548">Nucleotidyltransferase</keyword>
<dbReference type="HAMAP" id="MF_00356">
    <property type="entry name" value="DNApol_PolC"/>
    <property type="match status" value="1"/>
</dbReference>
<dbReference type="InterPro" id="IPR011708">
    <property type="entry name" value="DNA_pol3_alpha_NTPase_dom"/>
</dbReference>
<dbReference type="SMART" id="SM00481">
    <property type="entry name" value="POLIIIAc"/>
    <property type="match status" value="1"/>
</dbReference>
<dbReference type="SMART" id="SM00479">
    <property type="entry name" value="EXOIII"/>
    <property type="match status" value="1"/>
</dbReference>
<accession>A0A6N4A258</accession>
<dbReference type="InterPro" id="IPR004365">
    <property type="entry name" value="NA-bd_OB_tRNA"/>
</dbReference>
<dbReference type="Gene3D" id="1.10.150.870">
    <property type="match status" value="1"/>
</dbReference>
<reference evidence="18 19" key="1">
    <citation type="journal article" date="2016" name="BMC Genomics">
        <title>Consensus pan-genome assembly of the specialised wine bacterium Oenococcus oeni.</title>
        <authorList>
            <person name="Sternes P.R."/>
            <person name="Borneman A.R."/>
        </authorList>
    </citation>
    <scope>NUCLEOTIDE SEQUENCE [LARGE SCALE GENOMIC DNA]</scope>
    <source>
        <strain evidence="18 19">AWRIB661</strain>
    </source>
</reference>
<dbReference type="NCBIfam" id="NF001688">
    <property type="entry name" value="PRK00448.1"/>
    <property type="match status" value="1"/>
</dbReference>
<evidence type="ECO:0000256" key="6">
    <source>
        <dbReference type="ARBA" id="ARBA00022695"/>
    </source>
</evidence>
<dbReference type="Gene3D" id="3.30.420.10">
    <property type="entry name" value="Ribonuclease H-like superfamily/Ribonuclease H"/>
    <property type="match status" value="1"/>
</dbReference>
<comment type="subcellular location">
    <subcellularLocation>
        <location evidence="2 15">Cytoplasm</location>
    </subcellularLocation>
</comment>
<evidence type="ECO:0000256" key="4">
    <source>
        <dbReference type="ARBA" id="ARBA00022490"/>
    </source>
</evidence>
<dbReference type="CDD" id="cd07435">
    <property type="entry name" value="PHP_PolIIIA_POLC"/>
    <property type="match status" value="1"/>
</dbReference>
<evidence type="ECO:0000256" key="14">
    <source>
        <dbReference type="ARBA" id="ARBA00070925"/>
    </source>
</evidence>
<dbReference type="Proteomes" id="UP000181728">
    <property type="component" value="Unassembled WGS sequence"/>
</dbReference>
<evidence type="ECO:0000259" key="17">
    <source>
        <dbReference type="SMART" id="SM00481"/>
    </source>
</evidence>
<comment type="function">
    <text evidence="1 15">Required for replicative DNA synthesis. This DNA polymerase also exhibits 3' to 5' exonuclease activity.</text>
</comment>
<dbReference type="NCBIfam" id="TIGR00573">
    <property type="entry name" value="dnaq"/>
    <property type="match status" value="1"/>
</dbReference>
<dbReference type="InterPro" id="IPR012340">
    <property type="entry name" value="NA-bd_OB-fold"/>
</dbReference>
<dbReference type="SUPFAM" id="SSF53098">
    <property type="entry name" value="Ribonuclease H-like"/>
    <property type="match status" value="1"/>
</dbReference>
<dbReference type="Pfam" id="PF00929">
    <property type="entry name" value="RNase_T"/>
    <property type="match status" value="1"/>
</dbReference>
<evidence type="ECO:0000256" key="9">
    <source>
        <dbReference type="ARBA" id="ARBA00022801"/>
    </source>
</evidence>
<dbReference type="Gene3D" id="3.20.20.140">
    <property type="entry name" value="Metal-dependent hydrolases"/>
    <property type="match status" value="2"/>
</dbReference>
<dbReference type="Pfam" id="PF17657">
    <property type="entry name" value="DNA_pol3_finger"/>
    <property type="match status" value="1"/>
</dbReference>
<evidence type="ECO:0000256" key="10">
    <source>
        <dbReference type="ARBA" id="ARBA00022839"/>
    </source>
</evidence>
<evidence type="ECO:0000313" key="19">
    <source>
        <dbReference type="Proteomes" id="UP000181728"/>
    </source>
</evidence>